<protein>
    <recommendedName>
        <fullName evidence="1">WYL domain-containing protein</fullName>
    </recommendedName>
</protein>
<feature type="domain" description="WYL" evidence="1">
    <location>
        <begin position="295"/>
        <end position="364"/>
    </location>
</feature>
<gene>
    <name evidence="2" type="ORF">OC25_25715</name>
</gene>
<dbReference type="PROSITE" id="PS52050">
    <property type="entry name" value="WYL"/>
    <property type="match status" value="1"/>
</dbReference>
<dbReference type="EMBL" id="JSYN01000047">
    <property type="protein sequence ID" value="KIA88932.1"/>
    <property type="molecule type" value="Genomic_DNA"/>
</dbReference>
<dbReference type="OrthoDB" id="918051at2"/>
<reference evidence="2 3" key="1">
    <citation type="submission" date="2014-10" db="EMBL/GenBank/DDBJ databases">
        <title>Pedobacter Kyungheensis.</title>
        <authorList>
            <person name="Anderson B.M."/>
            <person name="Newman J.D."/>
        </authorList>
    </citation>
    <scope>NUCLEOTIDE SEQUENCE [LARGE SCALE GENOMIC DNA]</scope>
    <source>
        <strain evidence="2 3">KACC 16221</strain>
    </source>
</reference>
<dbReference type="AlphaFoldDB" id="A0A0C1F6V8"/>
<accession>A0A0C1F6V8</accession>
<proteinExistence type="predicted"/>
<dbReference type="Pfam" id="PF13280">
    <property type="entry name" value="WYL"/>
    <property type="match status" value="1"/>
</dbReference>
<organism evidence="2 3">
    <name type="scientific">Pedobacter kyungheensis</name>
    <dbReference type="NCBI Taxonomy" id="1069985"/>
    <lineage>
        <taxon>Bacteria</taxon>
        <taxon>Pseudomonadati</taxon>
        <taxon>Bacteroidota</taxon>
        <taxon>Sphingobacteriia</taxon>
        <taxon>Sphingobacteriales</taxon>
        <taxon>Sphingobacteriaceae</taxon>
        <taxon>Pedobacter</taxon>
    </lineage>
</organism>
<sequence length="371" mass="42815">MNCSALKIGDLVTLKSHAYLNDLTSVLITGDHSALPPIMIVKEIRQIKNEAVSSEQNFLIKCIWFSSKSNALQENTFKGIHLRHLETKEKLDQTEVISEGDLVLLKSTELELKKRKSTFSVEESSNAIADKNTQSALLNYLPPILHVISIKEFKVKDTADTDKTFFLQPKKKVKCFYYNAHSDRISEIELPSESLSIVEPLEENLLMDLNSYISDKSYVLCRDEHDKMLVLQPKTISFRSGFYFLRAYEIISGRNIEINISNDIVYKRIESIVAAVSPVAEMSYLAKEKITDDLIEKIKLAKSEKLYLRLKYKNKNDEISSRTVSNFFFQKKPEEDSVPRYLTGYCHLREEERTFNIKRIQFLEVLSVNFE</sequence>
<comment type="caution">
    <text evidence="2">The sequence shown here is derived from an EMBL/GenBank/DDBJ whole genome shotgun (WGS) entry which is preliminary data.</text>
</comment>
<evidence type="ECO:0000313" key="2">
    <source>
        <dbReference type="EMBL" id="KIA88932.1"/>
    </source>
</evidence>
<dbReference type="InterPro" id="IPR026881">
    <property type="entry name" value="WYL_dom"/>
</dbReference>
<name>A0A0C1F6V8_9SPHI</name>
<evidence type="ECO:0000313" key="3">
    <source>
        <dbReference type="Proteomes" id="UP000031246"/>
    </source>
</evidence>
<evidence type="ECO:0000259" key="1">
    <source>
        <dbReference type="Pfam" id="PF13280"/>
    </source>
</evidence>
<dbReference type="Proteomes" id="UP000031246">
    <property type="component" value="Unassembled WGS sequence"/>
</dbReference>
<keyword evidence="3" id="KW-1185">Reference proteome</keyword>
<dbReference type="RefSeq" id="WP_039483056.1">
    <property type="nucleotide sequence ID" value="NZ_JSYN01000047.1"/>
</dbReference>